<dbReference type="RefSeq" id="WP_015497191.1">
    <property type="nucleotide sequence ID" value="NC_020908.1"/>
</dbReference>
<proteinExistence type="inferred from homology"/>
<evidence type="ECO:0000256" key="5">
    <source>
        <dbReference type="ARBA" id="ARBA00023002"/>
    </source>
</evidence>
<dbReference type="Proteomes" id="UP000004688">
    <property type="component" value="Chromosome"/>
</dbReference>
<organism evidence="8 9">
    <name type="scientific">Octadecabacter arcticus 238</name>
    <dbReference type="NCBI Taxonomy" id="391616"/>
    <lineage>
        <taxon>Bacteria</taxon>
        <taxon>Pseudomonadati</taxon>
        <taxon>Pseudomonadota</taxon>
        <taxon>Alphaproteobacteria</taxon>
        <taxon>Rhodobacterales</taxon>
        <taxon>Roseobacteraceae</taxon>
        <taxon>Octadecabacter</taxon>
    </lineage>
</organism>
<comment type="cofactor">
    <cofactor evidence="1">
        <name>FAD</name>
        <dbReference type="ChEBI" id="CHEBI:57692"/>
    </cofactor>
</comment>
<keyword evidence="5 8" id="KW-0560">Oxidoreductase</keyword>
<evidence type="ECO:0000256" key="1">
    <source>
        <dbReference type="ARBA" id="ARBA00001974"/>
    </source>
</evidence>
<dbReference type="EC" id="1.1.5.3" evidence="8"/>
<dbReference type="PANTHER" id="PTHR11985:SF15">
    <property type="entry name" value="GLYCEROL-3-PHOSPHATE DEHYDROGENASE, MITOCHONDRIAL"/>
    <property type="match status" value="1"/>
</dbReference>
<dbReference type="Pfam" id="PF16901">
    <property type="entry name" value="DAO_C"/>
    <property type="match status" value="1"/>
</dbReference>
<dbReference type="PANTHER" id="PTHR11985">
    <property type="entry name" value="GLYCEROL-3-PHOSPHATE DEHYDROGENASE"/>
    <property type="match status" value="1"/>
</dbReference>
<accession>M9RR71</accession>
<dbReference type="Pfam" id="PF01266">
    <property type="entry name" value="DAO"/>
    <property type="match status" value="1"/>
</dbReference>
<gene>
    <name evidence="8" type="ORF">OA238_c43380</name>
</gene>
<dbReference type="STRING" id="391616.OA238_c43380"/>
<dbReference type="EMBL" id="CP003742">
    <property type="protein sequence ID" value="AGI74233.1"/>
    <property type="molecule type" value="Genomic_DNA"/>
</dbReference>
<dbReference type="eggNOG" id="COG0578">
    <property type="taxonomic scope" value="Bacteria"/>
</dbReference>
<evidence type="ECO:0000256" key="4">
    <source>
        <dbReference type="ARBA" id="ARBA00022827"/>
    </source>
</evidence>
<feature type="domain" description="FAD dependent oxidoreductase" evidence="6">
    <location>
        <begin position="8"/>
        <end position="353"/>
    </location>
</feature>
<evidence type="ECO:0000256" key="2">
    <source>
        <dbReference type="ARBA" id="ARBA00007330"/>
    </source>
</evidence>
<dbReference type="GO" id="GO:0004368">
    <property type="term" value="F:glycerol-3-phosphate dehydrogenase (quinone) activity"/>
    <property type="evidence" value="ECO:0007669"/>
    <property type="project" value="UniProtKB-EC"/>
</dbReference>
<protein>
    <submittedName>
        <fullName evidence="8">Glycerol-3-phosphate dehydrogenase</fullName>
        <ecNumber evidence="8">1.1.5.3</ecNumber>
    </submittedName>
</protein>
<dbReference type="GO" id="GO:0046168">
    <property type="term" value="P:glycerol-3-phosphate catabolic process"/>
    <property type="evidence" value="ECO:0007669"/>
    <property type="project" value="TreeGrafter"/>
</dbReference>
<evidence type="ECO:0000256" key="3">
    <source>
        <dbReference type="ARBA" id="ARBA00022630"/>
    </source>
</evidence>
<evidence type="ECO:0000313" key="8">
    <source>
        <dbReference type="EMBL" id="AGI74233.1"/>
    </source>
</evidence>
<reference evidence="8 9" key="1">
    <citation type="journal article" date="2013" name="PLoS ONE">
        <title>Poles Apart: Arctic and Antarctic Octadecabacter strains Share High Genome Plasticity and a New Type of Xanthorhodopsin.</title>
        <authorList>
            <person name="Vollmers J."/>
            <person name="Voget S."/>
            <person name="Dietrich S."/>
            <person name="Gollnow K."/>
            <person name="Smits M."/>
            <person name="Meyer K."/>
            <person name="Brinkhoff T."/>
            <person name="Simon M."/>
            <person name="Daniel R."/>
        </authorList>
    </citation>
    <scope>NUCLEOTIDE SEQUENCE [LARGE SCALE GENOMIC DNA]</scope>
    <source>
        <strain evidence="8 9">238</strain>
    </source>
</reference>
<dbReference type="PRINTS" id="PR01001">
    <property type="entry name" value="FADG3PDH"/>
</dbReference>
<dbReference type="SUPFAM" id="SSF54373">
    <property type="entry name" value="FAD-linked reductases, C-terminal domain"/>
    <property type="match status" value="1"/>
</dbReference>
<evidence type="ECO:0000313" key="9">
    <source>
        <dbReference type="Proteomes" id="UP000004688"/>
    </source>
</evidence>
<evidence type="ECO:0000259" key="6">
    <source>
        <dbReference type="Pfam" id="PF01266"/>
    </source>
</evidence>
<keyword evidence="3" id="KW-0285">Flavoprotein</keyword>
<name>M9RR71_9RHOB</name>
<dbReference type="KEGG" id="oar:OA238_c43380"/>
<dbReference type="SUPFAM" id="SSF51905">
    <property type="entry name" value="FAD/NAD(P)-binding domain"/>
    <property type="match status" value="1"/>
</dbReference>
<evidence type="ECO:0000259" key="7">
    <source>
        <dbReference type="Pfam" id="PF16901"/>
    </source>
</evidence>
<dbReference type="InterPro" id="IPR006076">
    <property type="entry name" value="FAD-dep_OxRdtase"/>
</dbReference>
<dbReference type="Gene3D" id="1.10.8.870">
    <property type="entry name" value="Alpha-glycerophosphate oxidase, cap domain"/>
    <property type="match status" value="1"/>
</dbReference>
<comment type="similarity">
    <text evidence="2">Belongs to the FAD-dependent glycerol-3-phosphate dehydrogenase family.</text>
</comment>
<feature type="domain" description="Alpha-glycerophosphate oxidase C-terminal" evidence="7">
    <location>
        <begin position="404"/>
        <end position="527"/>
    </location>
</feature>
<dbReference type="OrthoDB" id="9766796at2"/>
<keyword evidence="4" id="KW-0274">FAD</keyword>
<dbReference type="HOGENOM" id="CLU_015740_5_1_5"/>
<dbReference type="InterPro" id="IPR038299">
    <property type="entry name" value="DAO_C_sf"/>
</dbReference>
<dbReference type="InterPro" id="IPR000447">
    <property type="entry name" value="G3P_DH_FAD-dep"/>
</dbReference>
<dbReference type="Gene3D" id="3.30.9.10">
    <property type="entry name" value="D-Amino Acid Oxidase, subunit A, domain 2"/>
    <property type="match status" value="1"/>
</dbReference>
<dbReference type="Gene3D" id="3.50.50.60">
    <property type="entry name" value="FAD/NAD(P)-binding domain"/>
    <property type="match status" value="1"/>
</dbReference>
<sequence>MSEPENIDVLIIGGGINGCGIFRDLSAQGVDCVLIERDDFCSGASAASSRLMHGGLKYLETGEFGLVREALVERNRLLANAPHYVSPLPTILPLRSHFSGIWPSVKRFFRFKAKMIDRGSLITRAGLLVYDTYGRRHKSMPFHRILNRKALQKLVTGMDSDIIAAGLYYEGQLTHAERLGLELLLDGEKLNPGSRAINHAHVIGTQGDCVTYQQGDSIQTVRPRIIVNAAGAWIDAVNHELGIKTALMGGSKGSHIIVEHRALYKALNGHMIYFGTADGRVNLCYPFMGRVLIGSTDIPVEDPDTARCDTQEVSYMLGTMREVFPDVDISEEHVRYRFCGVRPLPRADGDIGLVTRDHSIAEFTFGPSTPVLCLIGGKWTTFRSFSAEAAWRILAHLGKPRRTKTEDMAIGGGQDFPRNPADRTRWINRVADVSGLPAGRVGTLLRRYGTTAERIAMTCTEETMLRSLPDYSSEELGELCRSERVGTLADLLLRRTLIAMLGRLTAEVIEETAGIAAAALGWSNRRRVLEAVSVPLGEPAAYRQIDDAVTFKAHG</sequence>
<keyword evidence="9" id="KW-1185">Reference proteome</keyword>
<dbReference type="AlphaFoldDB" id="M9RR71"/>
<dbReference type="InterPro" id="IPR031656">
    <property type="entry name" value="DAO_C"/>
</dbReference>
<dbReference type="InterPro" id="IPR036188">
    <property type="entry name" value="FAD/NAD-bd_sf"/>
</dbReference>